<comment type="subcellular location">
    <subcellularLocation>
        <location evidence="1">Membrane</location>
        <topology evidence="1">Multi-pass membrane protein</topology>
    </subcellularLocation>
</comment>
<keyword evidence="3" id="KW-0813">Transport</keyword>
<evidence type="ECO:0000256" key="4">
    <source>
        <dbReference type="ARBA" id="ARBA00022692"/>
    </source>
</evidence>
<evidence type="ECO:0000256" key="6">
    <source>
        <dbReference type="ARBA" id="ARBA00023136"/>
    </source>
</evidence>
<evidence type="ECO:0000256" key="3">
    <source>
        <dbReference type="ARBA" id="ARBA00022448"/>
    </source>
</evidence>
<feature type="transmembrane region" description="Helical" evidence="8">
    <location>
        <begin position="342"/>
        <end position="363"/>
    </location>
</feature>
<feature type="transmembrane region" description="Helical" evidence="8">
    <location>
        <begin position="497"/>
        <end position="520"/>
    </location>
</feature>
<evidence type="ECO:0000256" key="8">
    <source>
        <dbReference type="SAM" id="Phobius"/>
    </source>
</evidence>
<dbReference type="KEGG" id="huw:FPZ11_03100"/>
<name>A0A5B8M0P8_9MICO</name>
<evidence type="ECO:0008006" key="11">
    <source>
        <dbReference type="Google" id="ProtNLM"/>
    </source>
</evidence>
<dbReference type="Gene3D" id="1.10.4160.10">
    <property type="entry name" value="Hydantoin permease"/>
    <property type="match status" value="1"/>
</dbReference>
<dbReference type="PANTHER" id="PTHR31806">
    <property type="entry name" value="PURINE-CYTOSINE PERMEASE FCY2-RELATED"/>
    <property type="match status" value="1"/>
</dbReference>
<feature type="transmembrane region" description="Helical" evidence="8">
    <location>
        <begin position="540"/>
        <end position="566"/>
    </location>
</feature>
<evidence type="ECO:0000256" key="5">
    <source>
        <dbReference type="ARBA" id="ARBA00022989"/>
    </source>
</evidence>
<dbReference type="PANTHER" id="PTHR31806:SF1">
    <property type="entry name" value="PURINE-CYTOSINE PERMEASE FCY2-RELATED"/>
    <property type="match status" value="1"/>
</dbReference>
<protein>
    <recommendedName>
        <fullName evidence="11">Purine-cytosine permease-like protein</fullName>
    </recommendedName>
</protein>
<dbReference type="AlphaFoldDB" id="A0A5B8M0P8"/>
<dbReference type="InterPro" id="IPR001248">
    <property type="entry name" value="Pur-cyt_permease"/>
</dbReference>
<feature type="transmembrane region" description="Helical" evidence="8">
    <location>
        <begin position="309"/>
        <end position="336"/>
    </location>
</feature>
<feature type="transmembrane region" description="Helical" evidence="8">
    <location>
        <begin position="578"/>
        <end position="599"/>
    </location>
</feature>
<feature type="transmembrane region" description="Helical" evidence="8">
    <location>
        <begin position="424"/>
        <end position="442"/>
    </location>
</feature>
<dbReference type="Proteomes" id="UP000320216">
    <property type="component" value="Chromosome"/>
</dbReference>
<keyword evidence="5 8" id="KW-1133">Transmembrane helix</keyword>
<comment type="similarity">
    <text evidence="2">Belongs to the purine-cytosine permease (2.A.39) family.</text>
</comment>
<gene>
    <name evidence="9" type="ORF">FPZ11_03100</name>
</gene>
<feature type="transmembrane region" description="Helical" evidence="8">
    <location>
        <begin position="394"/>
        <end position="417"/>
    </location>
</feature>
<accession>A0A5B8M0P8</accession>
<dbReference type="InterPro" id="IPR026030">
    <property type="entry name" value="Pur-cyt_permease_Fcy2/21/22"/>
</dbReference>
<feature type="region of interest" description="Disordered" evidence="7">
    <location>
        <begin position="1"/>
        <end position="62"/>
    </location>
</feature>
<feature type="compositionally biased region" description="Basic and acidic residues" evidence="7">
    <location>
        <begin position="96"/>
        <end position="111"/>
    </location>
</feature>
<feature type="transmembrane region" description="Helical" evidence="8">
    <location>
        <begin position="282"/>
        <end position="302"/>
    </location>
</feature>
<feature type="compositionally biased region" description="Pro residues" evidence="7">
    <location>
        <begin position="159"/>
        <end position="170"/>
    </location>
</feature>
<evidence type="ECO:0000256" key="2">
    <source>
        <dbReference type="ARBA" id="ARBA00008974"/>
    </source>
</evidence>
<keyword evidence="6 8" id="KW-0472">Membrane</keyword>
<evidence type="ECO:0000313" key="9">
    <source>
        <dbReference type="EMBL" id="QDZ13903.1"/>
    </source>
</evidence>
<proteinExistence type="inferred from homology"/>
<evidence type="ECO:0000256" key="1">
    <source>
        <dbReference type="ARBA" id="ARBA00004141"/>
    </source>
</evidence>
<dbReference type="OrthoDB" id="9809167at2"/>
<dbReference type="Pfam" id="PF02133">
    <property type="entry name" value="Transp_cyt_pur"/>
    <property type="match status" value="1"/>
</dbReference>
<sequence length="731" mass="75584">MGTDEGEPAGQGEPEPALRRSTFVPAAAPTGTPPETPLVKPSDDPSATAPGKDEETHGDDELAGALEHEVSRLTASLPIIRPESLFMPVAPPEPPYEPHSDEEREIAKEADRGDTLAAIEHLEALIAVRRGDTAAIAVVQAAAPTDEAAASRTDQPSDRPAPPPSLPDEPPATDIAESPARVETEPAEDVVGAPAPQEHVGLATSEIPIPGVPELDADVTDDADDLVEPDSLLAPIATPRVRPHEDVLTAGMPEPMPLFAVEQSGSEPTPLEYRVGRASRLFWLWFAAGASVLVIGLGAALVEAGLNLLQVLIAAVLGIALSFIPLGLGSLAGVWSGQPTVIVSRATFGVVGNVVPAVLILIVRLFWGAALLWLLAVAVADTAVGVGWTADRPLVLWSVFAVAALVCIAVAIVGYSLVAAVQAIALVATAILAVAIVVVAWPRSGWGNVGSAAFGPWIGVVEGAVLVFSILGLAWASASGDLARYQRVGSAGTPTALWGGFGASLPMLVLVVFGAAVAVAEPGEAARFGADPVRMLVDTTPHWFAIPVVAAIAVGLMSALIVSLYSGGFAVQAVGFHLPRWASVLALGVVAALVAAGLLMATSGVRTLVLAYPTTLAVPIAAWTGIFLGDFVLRRRRLATDSLLRRGGVYPDWRWVNVIALVLITIIGLGFMHGAAPMLQWEGYLYRLLGIDPDGTLAASDIGVLIAMVLGITVGLISGQRAVPAQESASR</sequence>
<feature type="transmembrane region" description="Helical" evidence="8">
    <location>
        <begin position="696"/>
        <end position="717"/>
    </location>
</feature>
<feature type="transmembrane region" description="Helical" evidence="8">
    <location>
        <begin position="654"/>
        <end position="676"/>
    </location>
</feature>
<dbReference type="RefSeq" id="WP_146318279.1">
    <property type="nucleotide sequence ID" value="NZ_CP042305.1"/>
</dbReference>
<feature type="transmembrane region" description="Helical" evidence="8">
    <location>
        <begin position="454"/>
        <end position="476"/>
    </location>
</feature>
<keyword evidence="10" id="KW-1185">Reference proteome</keyword>
<feature type="region of interest" description="Disordered" evidence="7">
    <location>
        <begin position="85"/>
        <end position="111"/>
    </location>
</feature>
<dbReference type="GO" id="GO:0005886">
    <property type="term" value="C:plasma membrane"/>
    <property type="evidence" value="ECO:0007669"/>
    <property type="project" value="TreeGrafter"/>
</dbReference>
<evidence type="ECO:0000313" key="10">
    <source>
        <dbReference type="Proteomes" id="UP000320216"/>
    </source>
</evidence>
<organism evidence="9 10">
    <name type="scientific">Humibacter ginsenosidimutans</name>
    <dbReference type="NCBI Taxonomy" id="2599293"/>
    <lineage>
        <taxon>Bacteria</taxon>
        <taxon>Bacillati</taxon>
        <taxon>Actinomycetota</taxon>
        <taxon>Actinomycetes</taxon>
        <taxon>Micrococcales</taxon>
        <taxon>Microbacteriaceae</taxon>
        <taxon>Humibacter</taxon>
    </lineage>
</organism>
<feature type="region of interest" description="Disordered" evidence="7">
    <location>
        <begin position="143"/>
        <end position="191"/>
    </location>
</feature>
<reference evidence="9 10" key="1">
    <citation type="submission" date="2019-07" db="EMBL/GenBank/DDBJ databases">
        <title>Full genome sequence of Humibacter sp. WJ7-1.</title>
        <authorList>
            <person name="Im W.-T."/>
        </authorList>
    </citation>
    <scope>NUCLEOTIDE SEQUENCE [LARGE SCALE GENOMIC DNA]</scope>
    <source>
        <strain evidence="9 10">WJ7-1</strain>
    </source>
</reference>
<dbReference type="EMBL" id="CP042305">
    <property type="protein sequence ID" value="QDZ13903.1"/>
    <property type="molecule type" value="Genomic_DNA"/>
</dbReference>
<feature type="transmembrane region" description="Helical" evidence="8">
    <location>
        <begin position="370"/>
        <end position="388"/>
    </location>
</feature>
<keyword evidence="4 8" id="KW-0812">Transmembrane</keyword>
<feature type="transmembrane region" description="Helical" evidence="8">
    <location>
        <begin position="611"/>
        <end position="633"/>
    </location>
</feature>
<dbReference type="GO" id="GO:0022857">
    <property type="term" value="F:transmembrane transporter activity"/>
    <property type="evidence" value="ECO:0007669"/>
    <property type="project" value="InterPro"/>
</dbReference>
<evidence type="ECO:0000256" key="7">
    <source>
        <dbReference type="SAM" id="MobiDB-lite"/>
    </source>
</evidence>